<protein>
    <recommendedName>
        <fullName evidence="4">DUF2946 domain-containing protein</fullName>
    </recommendedName>
</protein>
<evidence type="ECO:0000256" key="1">
    <source>
        <dbReference type="SAM" id="MobiDB-lite"/>
    </source>
</evidence>
<name>A0A0A0EQB7_9GAMM</name>
<sequence>MRHRTFHLWMNRLALAAVLALLLVPTTGRMAGMAPMQPEAIASAAATLAGRTASAAHAMAGPVPASAAAPIAATDSLASAHPASPHSPRPGPNPNPGPHDGMPADCAYCPLLQTMAALPSWIALAAPAIGQEARIAPALPPRRGQRHPTGLGSRGPPRAA</sequence>
<dbReference type="Proteomes" id="UP000030017">
    <property type="component" value="Unassembled WGS sequence"/>
</dbReference>
<dbReference type="OrthoDB" id="6058832at2"/>
<feature type="compositionally biased region" description="Pro residues" evidence="1">
    <location>
        <begin position="85"/>
        <end position="97"/>
    </location>
</feature>
<dbReference type="EMBL" id="AVPS01000003">
    <property type="protein sequence ID" value="KGM52400.1"/>
    <property type="molecule type" value="Genomic_DNA"/>
</dbReference>
<organism evidence="2 3">
    <name type="scientific">Lysobacter concretionis Ko07 = DSM 16239</name>
    <dbReference type="NCBI Taxonomy" id="1122185"/>
    <lineage>
        <taxon>Bacteria</taxon>
        <taxon>Pseudomonadati</taxon>
        <taxon>Pseudomonadota</taxon>
        <taxon>Gammaproteobacteria</taxon>
        <taxon>Lysobacterales</taxon>
        <taxon>Lysobacteraceae</taxon>
        <taxon>Novilysobacter</taxon>
    </lineage>
</organism>
<feature type="compositionally biased region" description="Low complexity" evidence="1">
    <location>
        <begin position="72"/>
        <end position="84"/>
    </location>
</feature>
<evidence type="ECO:0008006" key="4">
    <source>
        <dbReference type="Google" id="ProtNLM"/>
    </source>
</evidence>
<proteinExistence type="predicted"/>
<feature type="region of interest" description="Disordered" evidence="1">
    <location>
        <begin position="72"/>
        <end position="99"/>
    </location>
</feature>
<comment type="caution">
    <text evidence="2">The sequence shown here is derived from an EMBL/GenBank/DDBJ whole genome shotgun (WGS) entry which is preliminary data.</text>
</comment>
<dbReference type="RefSeq" id="WP_036192653.1">
    <property type="nucleotide sequence ID" value="NZ_AVPS01000003.1"/>
</dbReference>
<feature type="region of interest" description="Disordered" evidence="1">
    <location>
        <begin position="136"/>
        <end position="160"/>
    </location>
</feature>
<dbReference type="AlphaFoldDB" id="A0A0A0EQB7"/>
<gene>
    <name evidence="2" type="ORF">N792_04735</name>
</gene>
<keyword evidence="3" id="KW-1185">Reference proteome</keyword>
<evidence type="ECO:0000313" key="2">
    <source>
        <dbReference type="EMBL" id="KGM52400.1"/>
    </source>
</evidence>
<accession>A0A0A0EQB7</accession>
<reference evidence="2 3" key="1">
    <citation type="submission" date="2013-08" db="EMBL/GenBank/DDBJ databases">
        <title>Genome sequencing of Lysobacter.</title>
        <authorList>
            <person name="Zhang S."/>
            <person name="Wang G."/>
        </authorList>
    </citation>
    <scope>NUCLEOTIDE SEQUENCE [LARGE SCALE GENOMIC DNA]</scope>
    <source>
        <strain evidence="2 3">Ko07</strain>
    </source>
</reference>
<evidence type="ECO:0000313" key="3">
    <source>
        <dbReference type="Proteomes" id="UP000030017"/>
    </source>
</evidence>